<sequence>MKKRVIITGPTGAVGMALIQKCINEKTEVLALCHKGSKRIAAIPKNPFVTVKETDLSEFRELQPDENEKYDMMFHFGWMGTTGAARNDMDLQCRNIAYTIDAVRLAQRFGCKTFIGAGSQAEYGRTEKNLTSQTPAFPENGYGMAKLCAGEMSRGLCQQLGMKHIWTRILSVYGPYDGPNTMISSAIRTMLEGKRMAFTAGEQKWDYLYSRDAAEALWKLWEHGIDGKVYVLGSGSIQTLKEYILEIYRAVLEVNPNAGRPCFGEIPYADGQVMYLGADIRELTEDTGFMPEVSFADGIREVIAGIRVEG</sequence>
<keyword evidence="3" id="KW-0456">Lyase</keyword>
<dbReference type="EMBL" id="CYXZ01000011">
    <property type="protein sequence ID" value="CUN05813.1"/>
    <property type="molecule type" value="Genomic_DNA"/>
</dbReference>
<name>A0A173TSL2_9FIRM</name>
<reference evidence="3 4" key="1">
    <citation type="submission" date="2015-09" db="EMBL/GenBank/DDBJ databases">
        <authorList>
            <consortium name="Pathogen Informatics"/>
        </authorList>
    </citation>
    <scope>NUCLEOTIDE SEQUENCE [LARGE SCALE GENOMIC DNA]</scope>
    <source>
        <strain evidence="3 4">2789STDY5834960</strain>
    </source>
</reference>
<dbReference type="Gene3D" id="3.90.25.10">
    <property type="entry name" value="UDP-galactose 4-epimerase, domain 1"/>
    <property type="match status" value="1"/>
</dbReference>
<dbReference type="STRING" id="166486.ERS852572_01721"/>
<evidence type="ECO:0000313" key="3">
    <source>
        <dbReference type="EMBL" id="CUN05813.1"/>
    </source>
</evidence>
<evidence type="ECO:0000256" key="1">
    <source>
        <dbReference type="ARBA" id="ARBA00007637"/>
    </source>
</evidence>
<dbReference type="Gene3D" id="3.40.50.720">
    <property type="entry name" value="NAD(P)-binding Rossmann-like Domain"/>
    <property type="match status" value="1"/>
</dbReference>
<dbReference type="Pfam" id="PF01370">
    <property type="entry name" value="Epimerase"/>
    <property type="match status" value="1"/>
</dbReference>
<comment type="similarity">
    <text evidence="1">Belongs to the NAD(P)-dependent epimerase/dehydratase family.</text>
</comment>
<dbReference type="SUPFAM" id="SSF51735">
    <property type="entry name" value="NAD(P)-binding Rossmann-fold domains"/>
    <property type="match status" value="1"/>
</dbReference>
<proteinExistence type="inferred from homology"/>
<gene>
    <name evidence="3" type="primary">rffG_2</name>
    <name evidence="3" type="ORF">ERS852572_01721</name>
</gene>
<evidence type="ECO:0000313" key="4">
    <source>
        <dbReference type="Proteomes" id="UP000095350"/>
    </source>
</evidence>
<dbReference type="InterPro" id="IPR036291">
    <property type="entry name" value="NAD(P)-bd_dom_sf"/>
</dbReference>
<dbReference type="PaxDb" id="166486-ERS852572_01721"/>
<dbReference type="AlphaFoldDB" id="A0A173TSL2"/>
<evidence type="ECO:0000259" key="2">
    <source>
        <dbReference type="Pfam" id="PF01370"/>
    </source>
</evidence>
<dbReference type="GO" id="GO:0008460">
    <property type="term" value="F:dTDP-glucose 4,6-dehydratase activity"/>
    <property type="evidence" value="ECO:0007669"/>
    <property type="project" value="UniProtKB-EC"/>
</dbReference>
<dbReference type="InterPro" id="IPR001509">
    <property type="entry name" value="Epimerase_deHydtase"/>
</dbReference>
<dbReference type="OrthoDB" id="9789543at2"/>
<dbReference type="Proteomes" id="UP000095350">
    <property type="component" value="Unassembled WGS sequence"/>
</dbReference>
<dbReference type="RefSeq" id="WP_055194225.1">
    <property type="nucleotide sequence ID" value="NZ_CABIYH010000011.1"/>
</dbReference>
<dbReference type="EC" id="4.2.1.46" evidence="3"/>
<dbReference type="PANTHER" id="PTHR43000">
    <property type="entry name" value="DTDP-D-GLUCOSE 4,6-DEHYDRATASE-RELATED"/>
    <property type="match status" value="1"/>
</dbReference>
<accession>A0A173TSL2</accession>
<feature type="domain" description="NAD-dependent epimerase/dehydratase" evidence="2">
    <location>
        <begin position="5"/>
        <end position="233"/>
    </location>
</feature>
<protein>
    <submittedName>
        <fullName evidence="3">dTDP-glucose 4,6-dehydratase 2</fullName>
        <ecNumber evidence="3">4.2.1.46</ecNumber>
    </submittedName>
</protein>
<organism evidence="3 4">
    <name type="scientific">Roseburia intestinalis</name>
    <dbReference type="NCBI Taxonomy" id="166486"/>
    <lineage>
        <taxon>Bacteria</taxon>
        <taxon>Bacillati</taxon>
        <taxon>Bacillota</taxon>
        <taxon>Clostridia</taxon>
        <taxon>Lachnospirales</taxon>
        <taxon>Lachnospiraceae</taxon>
        <taxon>Roseburia</taxon>
    </lineage>
</organism>